<gene>
    <name evidence="1" type="ORF">KI387_033805</name>
</gene>
<keyword evidence="2" id="KW-1185">Reference proteome</keyword>
<dbReference type="SUPFAM" id="SSF50386">
    <property type="entry name" value="STI-like"/>
    <property type="match status" value="1"/>
</dbReference>
<comment type="caution">
    <text evidence="1">The sequence shown here is derived from an EMBL/GenBank/DDBJ whole genome shotgun (WGS) entry which is preliminary data.</text>
</comment>
<dbReference type="Pfam" id="PF00197">
    <property type="entry name" value="Kunitz_legume"/>
    <property type="match status" value="1"/>
</dbReference>
<reference evidence="1 2" key="1">
    <citation type="journal article" date="2021" name="Nat. Plants">
        <title>The Taxus genome provides insights into paclitaxel biosynthesis.</title>
        <authorList>
            <person name="Xiong X."/>
            <person name="Gou J."/>
            <person name="Liao Q."/>
            <person name="Li Y."/>
            <person name="Zhou Q."/>
            <person name="Bi G."/>
            <person name="Li C."/>
            <person name="Du R."/>
            <person name="Wang X."/>
            <person name="Sun T."/>
            <person name="Guo L."/>
            <person name="Liang H."/>
            <person name="Lu P."/>
            <person name="Wu Y."/>
            <person name="Zhang Z."/>
            <person name="Ro D.K."/>
            <person name="Shang Y."/>
            <person name="Huang S."/>
            <person name="Yan J."/>
        </authorList>
    </citation>
    <scope>NUCLEOTIDE SEQUENCE [LARGE SCALE GENOMIC DNA]</scope>
    <source>
        <strain evidence="1">Ta-2019</strain>
    </source>
</reference>
<accession>A0AA38F4S6</accession>
<name>A0AA38F4S6_TAXCH</name>
<organism evidence="1 2">
    <name type="scientific">Taxus chinensis</name>
    <name type="common">Chinese yew</name>
    <name type="synonym">Taxus wallichiana var. chinensis</name>
    <dbReference type="NCBI Taxonomy" id="29808"/>
    <lineage>
        <taxon>Eukaryota</taxon>
        <taxon>Viridiplantae</taxon>
        <taxon>Streptophyta</taxon>
        <taxon>Embryophyta</taxon>
        <taxon>Tracheophyta</taxon>
        <taxon>Spermatophyta</taxon>
        <taxon>Pinopsida</taxon>
        <taxon>Pinidae</taxon>
        <taxon>Conifers II</taxon>
        <taxon>Cupressales</taxon>
        <taxon>Taxaceae</taxon>
        <taxon>Taxus</taxon>
    </lineage>
</organism>
<dbReference type="GO" id="GO:0004866">
    <property type="term" value="F:endopeptidase inhibitor activity"/>
    <property type="evidence" value="ECO:0007669"/>
    <property type="project" value="InterPro"/>
</dbReference>
<dbReference type="Gene3D" id="2.80.10.50">
    <property type="match status" value="1"/>
</dbReference>
<dbReference type="InterPro" id="IPR011065">
    <property type="entry name" value="Kunitz_inhibitor_STI-like_sf"/>
</dbReference>
<dbReference type="Proteomes" id="UP000824469">
    <property type="component" value="Unassembled WGS sequence"/>
</dbReference>
<dbReference type="EMBL" id="JAHRHJ020003813">
    <property type="protein sequence ID" value="KAH9289688.1"/>
    <property type="molecule type" value="Genomic_DNA"/>
</dbReference>
<dbReference type="PROSITE" id="PS00283">
    <property type="entry name" value="SOYBEAN_KUNITZ"/>
    <property type="match status" value="1"/>
</dbReference>
<dbReference type="PANTHER" id="PTHR33107:SF5">
    <property type="entry name" value="KUNITZ TRYPSIN INHIBITOR 5"/>
    <property type="match status" value="1"/>
</dbReference>
<evidence type="ECO:0000313" key="2">
    <source>
        <dbReference type="Proteomes" id="UP000824469"/>
    </source>
</evidence>
<evidence type="ECO:0000313" key="1">
    <source>
        <dbReference type="EMBL" id="KAH9289688.1"/>
    </source>
</evidence>
<dbReference type="PANTHER" id="PTHR33107">
    <property type="entry name" value="KUNITZ TRYPSIN INHIBITOR 2"/>
    <property type="match status" value="1"/>
</dbReference>
<dbReference type="OMA" id="YPSNVKQ"/>
<dbReference type="SMART" id="SM00452">
    <property type="entry name" value="STI"/>
    <property type="match status" value="1"/>
</dbReference>
<protein>
    <submittedName>
        <fullName evidence="1">Uncharacterized protein</fullName>
    </submittedName>
</protein>
<dbReference type="AlphaFoldDB" id="A0AA38F4S6"/>
<sequence>MVVSSHVIEELDGALVDSGLNSSLNLVPAEDPNDVGNASPGLKILVVLAIIGPFAANGDAVLDTDGEALNSGSEYFILPVNGGGLRLQMRNNTCPMYVNYEKDNDGLPVVFTPYLSGTVIEENADLTVVTSAFTICIQSTRWVIATDSDLNKRFIATGGDSSSSSIDLNYFKIVKSDNYYQLVFCPTVCDTCRPACGSLATYSDEDGNEWLVVDQDDSLPFQVQFKKA</sequence>
<dbReference type="InterPro" id="IPR002160">
    <property type="entry name" value="Prot_inh_Kunz-lg"/>
</dbReference>
<proteinExistence type="predicted"/>